<keyword evidence="2" id="KW-1185">Reference proteome</keyword>
<dbReference type="EMBL" id="CAUYUJ010017156">
    <property type="protein sequence ID" value="CAK0872291.1"/>
    <property type="molecule type" value="Genomic_DNA"/>
</dbReference>
<dbReference type="Proteomes" id="UP001189429">
    <property type="component" value="Unassembled WGS sequence"/>
</dbReference>
<feature type="non-terminal residue" evidence="1">
    <location>
        <position position="1"/>
    </location>
</feature>
<evidence type="ECO:0000313" key="1">
    <source>
        <dbReference type="EMBL" id="CAK0872291.1"/>
    </source>
</evidence>
<reference evidence="1" key="1">
    <citation type="submission" date="2023-10" db="EMBL/GenBank/DDBJ databases">
        <authorList>
            <person name="Chen Y."/>
            <person name="Shah S."/>
            <person name="Dougan E. K."/>
            <person name="Thang M."/>
            <person name="Chan C."/>
        </authorList>
    </citation>
    <scope>NUCLEOTIDE SEQUENCE [LARGE SCALE GENOMIC DNA]</scope>
</reference>
<comment type="caution">
    <text evidence="1">The sequence shown here is derived from an EMBL/GenBank/DDBJ whole genome shotgun (WGS) entry which is preliminary data.</text>
</comment>
<sequence>AHDEELALAHCGAGARARSLTPRPRSMRAAFTDRSMRLRDQKQGSWVPVELEQTDSARVGDGKDCDSCTYCDPYSMVPAGCSTEKFNSRTQYLDRPHWDNDNTRFRSLVRENGFTHAMAESHAGNSMYKAIHCRDDDIAARPEVQHERELLDRSIGRRGKCGLGPSSMMRSASVDGAAGAYSARTRRYRLQQDPAGEASG</sequence>
<evidence type="ECO:0000313" key="2">
    <source>
        <dbReference type="Proteomes" id="UP001189429"/>
    </source>
</evidence>
<organism evidence="1 2">
    <name type="scientific">Prorocentrum cordatum</name>
    <dbReference type="NCBI Taxonomy" id="2364126"/>
    <lineage>
        <taxon>Eukaryota</taxon>
        <taxon>Sar</taxon>
        <taxon>Alveolata</taxon>
        <taxon>Dinophyceae</taxon>
        <taxon>Prorocentrales</taxon>
        <taxon>Prorocentraceae</taxon>
        <taxon>Prorocentrum</taxon>
    </lineage>
</organism>
<accession>A0ABN9VGG3</accession>
<proteinExistence type="predicted"/>
<gene>
    <name evidence="1" type="ORF">PCOR1329_LOCUS57799</name>
</gene>
<name>A0ABN9VGG3_9DINO</name>
<protein>
    <submittedName>
        <fullName evidence="1">Uncharacterized protein</fullName>
    </submittedName>
</protein>